<dbReference type="RefSeq" id="WP_097190322.1">
    <property type="nucleotide sequence ID" value="NZ_OCSU01000002.1"/>
</dbReference>
<dbReference type="PANTHER" id="PTHR43060:SF15">
    <property type="entry name" value="3-HYDROXYISOBUTYRATE DEHYDROGENASE-LIKE 1, MITOCHONDRIAL-RELATED"/>
    <property type="match status" value="1"/>
</dbReference>
<dbReference type="Proteomes" id="UP000219522">
    <property type="component" value="Unassembled WGS sequence"/>
</dbReference>
<dbReference type="AlphaFoldDB" id="A0A7Z7I907"/>
<reference evidence="6 7" key="1">
    <citation type="submission" date="2017-09" db="EMBL/GenBank/DDBJ databases">
        <authorList>
            <person name="Varghese N."/>
            <person name="Submissions S."/>
        </authorList>
    </citation>
    <scope>NUCLEOTIDE SEQUENCE [LARGE SCALE GENOMIC DNA]</scope>
    <source>
        <strain evidence="6 7">OK806</strain>
    </source>
</reference>
<dbReference type="SUPFAM" id="SSF51735">
    <property type="entry name" value="NAD(P)-binding Rossmann-fold domains"/>
    <property type="match status" value="1"/>
</dbReference>
<dbReference type="SUPFAM" id="SSF48179">
    <property type="entry name" value="6-phosphogluconate dehydrogenase C-terminal domain-like"/>
    <property type="match status" value="1"/>
</dbReference>
<dbReference type="PANTHER" id="PTHR43060">
    <property type="entry name" value="3-HYDROXYISOBUTYRATE DEHYDROGENASE-LIKE 1, MITOCHONDRIAL-RELATED"/>
    <property type="match status" value="1"/>
</dbReference>
<keyword evidence="2" id="KW-0520">NAD</keyword>
<keyword evidence="7" id="KW-1185">Reference proteome</keyword>
<name>A0A7Z7I907_9BURK</name>
<dbReference type="InterPro" id="IPR013328">
    <property type="entry name" value="6PGD_dom2"/>
</dbReference>
<dbReference type="Pfam" id="PF14833">
    <property type="entry name" value="NAD_binding_11"/>
    <property type="match status" value="1"/>
</dbReference>
<evidence type="ECO:0000313" key="7">
    <source>
        <dbReference type="Proteomes" id="UP000219522"/>
    </source>
</evidence>
<evidence type="ECO:0000259" key="5">
    <source>
        <dbReference type="Pfam" id="PF14833"/>
    </source>
</evidence>
<feature type="domain" description="3-hydroxyisobutyrate dehydrogenase-like NAD-binding" evidence="5">
    <location>
        <begin position="163"/>
        <end position="283"/>
    </location>
</feature>
<dbReference type="PIRSF" id="PIRSF000103">
    <property type="entry name" value="HIBADH"/>
    <property type="match status" value="1"/>
</dbReference>
<dbReference type="GO" id="GO:0016491">
    <property type="term" value="F:oxidoreductase activity"/>
    <property type="evidence" value="ECO:0007669"/>
    <property type="project" value="UniProtKB-KW"/>
</dbReference>
<dbReference type="GO" id="GO:0050661">
    <property type="term" value="F:NADP binding"/>
    <property type="evidence" value="ECO:0007669"/>
    <property type="project" value="InterPro"/>
</dbReference>
<feature type="domain" description="6-phosphogluconate dehydrogenase NADP-binding" evidence="4">
    <location>
        <begin position="2"/>
        <end position="160"/>
    </location>
</feature>
<evidence type="ECO:0000259" key="4">
    <source>
        <dbReference type="Pfam" id="PF03446"/>
    </source>
</evidence>
<evidence type="ECO:0000256" key="1">
    <source>
        <dbReference type="ARBA" id="ARBA00023002"/>
    </source>
</evidence>
<dbReference type="Gene3D" id="3.40.50.720">
    <property type="entry name" value="NAD(P)-binding Rossmann-like Domain"/>
    <property type="match status" value="1"/>
</dbReference>
<sequence>MKIGFCGPGLMGAPMIRHLLKAGHSVQVWNRSREKALALANDGASVVDAPAALAGNEALFLCLSNAEAVEEVVFGGAGVLSGTARPAWIVDHSSIRPDATRDYAARAAREGVAWIDAPVSGGVGGAEARTLAVMAGGDAAAIDAVRGAIGAYASRVTHMGPPGAGQTAKMCNQGIVSATVAAIAEAVNLAQKSGIDAARLTEALTGGWADSVLLRTFVPRMTSATRPVTATIRTLQKDTDAIAAAALEADASMPLLAVTRSLLGEAARRGLSEDDLSAVIEVLKSPGH</sequence>
<accession>A0A7Z7I907</accession>
<evidence type="ECO:0000256" key="2">
    <source>
        <dbReference type="ARBA" id="ARBA00023027"/>
    </source>
</evidence>
<dbReference type="Gene3D" id="1.10.1040.10">
    <property type="entry name" value="N-(1-d-carboxylethyl)-l-norvaline Dehydrogenase, domain 2"/>
    <property type="match status" value="1"/>
</dbReference>
<dbReference type="GO" id="GO:0051287">
    <property type="term" value="F:NAD binding"/>
    <property type="evidence" value="ECO:0007669"/>
    <property type="project" value="InterPro"/>
</dbReference>
<comment type="caution">
    <text evidence="6">The sequence shown here is derived from an EMBL/GenBank/DDBJ whole genome shotgun (WGS) entry which is preliminary data.</text>
</comment>
<dbReference type="InterPro" id="IPR036291">
    <property type="entry name" value="NAD(P)-bd_dom_sf"/>
</dbReference>
<protein>
    <submittedName>
        <fullName evidence="6">3-hydroxyisobutyrate dehydrogenase</fullName>
    </submittedName>
</protein>
<organism evidence="6 7">
    <name type="scientific">Caballeronia arationis</name>
    <dbReference type="NCBI Taxonomy" id="1777142"/>
    <lineage>
        <taxon>Bacteria</taxon>
        <taxon>Pseudomonadati</taxon>
        <taxon>Pseudomonadota</taxon>
        <taxon>Betaproteobacteria</taxon>
        <taxon>Burkholderiales</taxon>
        <taxon>Burkholderiaceae</taxon>
        <taxon>Caballeronia</taxon>
    </lineage>
</organism>
<dbReference type="Pfam" id="PF03446">
    <property type="entry name" value="NAD_binding_2"/>
    <property type="match status" value="1"/>
</dbReference>
<dbReference type="InterPro" id="IPR008927">
    <property type="entry name" value="6-PGluconate_DH-like_C_sf"/>
</dbReference>
<gene>
    <name evidence="6" type="ORF">SAMN05446927_4841</name>
</gene>
<dbReference type="EMBL" id="OCSU01000002">
    <property type="protein sequence ID" value="SOE81555.1"/>
    <property type="molecule type" value="Genomic_DNA"/>
</dbReference>
<evidence type="ECO:0000256" key="3">
    <source>
        <dbReference type="PIRSR" id="PIRSR000103-1"/>
    </source>
</evidence>
<proteinExistence type="predicted"/>
<keyword evidence="1" id="KW-0560">Oxidoreductase</keyword>
<evidence type="ECO:0000313" key="6">
    <source>
        <dbReference type="EMBL" id="SOE81555.1"/>
    </source>
</evidence>
<dbReference type="InterPro" id="IPR029154">
    <property type="entry name" value="HIBADH-like_NADP-bd"/>
</dbReference>
<dbReference type="InterPro" id="IPR015815">
    <property type="entry name" value="HIBADH-related"/>
</dbReference>
<feature type="active site" evidence="3">
    <location>
        <position position="169"/>
    </location>
</feature>
<dbReference type="InterPro" id="IPR006115">
    <property type="entry name" value="6PGDH_NADP-bd"/>
</dbReference>